<accession>I2E196</accession>
<evidence type="ECO:0000259" key="1">
    <source>
        <dbReference type="Pfam" id="PF10074"/>
    </source>
</evidence>
<geneLocation type="plasmid" evidence="2">
    <name>pHRC017</name>
</geneLocation>
<feature type="domain" description="T6SS Transcription factor RovC-like DNA binding" evidence="1">
    <location>
        <begin position="2"/>
        <end position="35"/>
    </location>
</feature>
<proteinExistence type="predicted"/>
<dbReference type="RefSeq" id="WP_015061222.1">
    <property type="nucleotide sequence ID" value="NZ_CP021794.1"/>
</dbReference>
<dbReference type="Pfam" id="PF10074">
    <property type="entry name" value="RovC_DNA-bd"/>
    <property type="match status" value="1"/>
</dbReference>
<protein>
    <recommendedName>
        <fullName evidence="1">T6SS Transcription factor RovC-like DNA binding domain-containing protein</fullName>
    </recommendedName>
</protein>
<reference evidence="2" key="1">
    <citation type="journal article" date="2012" name="Mol. Plant Microbe Interact.">
        <title>Rhizobial plasmids that cause impaired symbiotic nitrogen fixation and enhanced host invasion.</title>
        <authorList>
            <person name="Crook M.B."/>
            <person name="Lindsay D.P."/>
            <person name="Biggs M.B."/>
            <person name="Bentley J.S."/>
            <person name="Price J.C."/>
            <person name="Clement S.C."/>
            <person name="Clement M.J."/>
            <person name="Long S.R."/>
            <person name="Griffitts J.S."/>
        </authorList>
    </citation>
    <scope>NUCLEOTIDE SEQUENCE</scope>
    <source>
        <strain evidence="2">C017</strain>
        <plasmid evidence="2">pHRC017</plasmid>
    </source>
</reference>
<dbReference type="AlphaFoldDB" id="I2E196"/>
<gene>
    <name evidence="2" type="ORF">pHRC017_0044</name>
</gene>
<evidence type="ECO:0000313" key="2">
    <source>
        <dbReference type="EMBL" id="AFJ91264.1"/>
    </source>
</evidence>
<organism evidence="2">
    <name type="scientific">Rhizobium meliloti</name>
    <name type="common">Ensifer meliloti</name>
    <name type="synonym">Sinorhizobium meliloti</name>
    <dbReference type="NCBI Taxonomy" id="382"/>
    <lineage>
        <taxon>Bacteria</taxon>
        <taxon>Pseudomonadati</taxon>
        <taxon>Pseudomonadota</taxon>
        <taxon>Alphaproteobacteria</taxon>
        <taxon>Hyphomicrobiales</taxon>
        <taxon>Rhizobiaceae</taxon>
        <taxon>Sinorhizobium/Ensifer group</taxon>
        <taxon>Sinorhizobium</taxon>
    </lineage>
</organism>
<keyword evidence="2" id="KW-0614">Plasmid</keyword>
<dbReference type="EMBL" id="JQ665880">
    <property type="protein sequence ID" value="AFJ91264.1"/>
    <property type="molecule type" value="Genomic_DNA"/>
</dbReference>
<sequence>MAEEPWKTSSQRDRVVGLVKGSSDLIAGDYVGLLRKRRRS</sequence>
<dbReference type="InterPro" id="IPR018754">
    <property type="entry name" value="RovC-like_DNA-bd"/>
</dbReference>
<name>I2E196_RHIML</name>